<proteinExistence type="predicted"/>
<dbReference type="CDD" id="cd19165">
    <property type="entry name" value="HemeO"/>
    <property type="match status" value="1"/>
</dbReference>
<accession>A0A939BY00</accession>
<dbReference type="PANTHER" id="PTHR10720">
    <property type="entry name" value="HEME OXYGENASE"/>
    <property type="match status" value="1"/>
</dbReference>
<feature type="binding site" evidence="4">
    <location>
        <position position="2"/>
    </location>
    <ligand>
        <name>heme b</name>
        <dbReference type="ChEBI" id="CHEBI:60344"/>
    </ligand>
</feature>
<keyword evidence="7" id="KW-1185">Reference proteome</keyword>
<dbReference type="InterPro" id="IPR016084">
    <property type="entry name" value="Haem_Oase-like_multi-hlx"/>
</dbReference>
<dbReference type="PIRSF" id="PIRSF000343">
    <property type="entry name" value="Haem_Oase"/>
    <property type="match status" value="1"/>
</dbReference>
<dbReference type="GO" id="GO:0004392">
    <property type="term" value="F:heme oxygenase (decyclizing) activity"/>
    <property type="evidence" value="ECO:0007669"/>
    <property type="project" value="InterPro"/>
</dbReference>
<evidence type="ECO:0000256" key="3">
    <source>
        <dbReference type="ARBA" id="ARBA00023004"/>
    </source>
</evidence>
<reference evidence="6" key="1">
    <citation type="submission" date="2021-01" db="EMBL/GenBank/DDBJ databases">
        <title>Novel species in genus Nocardioides.</title>
        <authorList>
            <person name="Zhang G."/>
        </authorList>
    </citation>
    <scope>NUCLEOTIDE SEQUENCE</scope>
    <source>
        <strain evidence="6">Zg-536</strain>
    </source>
</reference>
<feature type="binding site" evidence="4">
    <location>
        <position position="163"/>
    </location>
    <ligand>
        <name>heme b</name>
        <dbReference type="ChEBI" id="CHEBI:60344"/>
    </ligand>
</feature>
<organism evidence="6 7">
    <name type="scientific">Nocardioides faecalis</name>
    <dbReference type="NCBI Taxonomy" id="2803858"/>
    <lineage>
        <taxon>Bacteria</taxon>
        <taxon>Bacillati</taxon>
        <taxon>Actinomycetota</taxon>
        <taxon>Actinomycetes</taxon>
        <taxon>Propionibacteriales</taxon>
        <taxon>Nocardioidaceae</taxon>
        <taxon>Nocardioides</taxon>
    </lineage>
</organism>
<feature type="binding site" description="axial binding residue" evidence="5">
    <location>
        <position position="9"/>
    </location>
    <ligand>
        <name>heme b</name>
        <dbReference type="ChEBI" id="CHEBI:60344"/>
    </ligand>
    <ligandPart>
        <name>Fe</name>
        <dbReference type="ChEBI" id="CHEBI:18248"/>
    </ligandPart>
</feature>
<keyword evidence="3 5" id="KW-0408">Iron</keyword>
<dbReference type="GO" id="GO:0042167">
    <property type="term" value="P:heme catabolic process"/>
    <property type="evidence" value="ECO:0007669"/>
    <property type="project" value="TreeGrafter"/>
</dbReference>
<dbReference type="EMBL" id="JAERTX010000004">
    <property type="protein sequence ID" value="MBM9459400.1"/>
    <property type="molecule type" value="Genomic_DNA"/>
</dbReference>
<dbReference type="PRINTS" id="PR00088">
    <property type="entry name" value="HAEMOXYGNASE"/>
</dbReference>
<evidence type="ECO:0000313" key="7">
    <source>
        <dbReference type="Proteomes" id="UP000663791"/>
    </source>
</evidence>
<dbReference type="GO" id="GO:0006788">
    <property type="term" value="P:heme oxidation"/>
    <property type="evidence" value="ECO:0007669"/>
    <property type="project" value="InterPro"/>
</dbReference>
<dbReference type="AlphaFoldDB" id="A0A939BY00"/>
<sequence>MREGSMSEHQAAEGSTYMSELLDGKLVAAGYADLLLRLRRVYGALEETLRAHAGDPIVAAVHDPALDRVAAIDADLAHWAPGVDPESIDSPAVTAYVERIKAAGAWGGLLLAHHYTRYLGDLSGGQAIGRVLQRTFGLADGEGVAFYTFEAIEKPKVYKDTYRANLDSIELTPEETARVVAEVKDVFALNQGVFDELGRNIEAYRVA</sequence>
<dbReference type="InterPro" id="IPR016053">
    <property type="entry name" value="Haem_Oase-like"/>
</dbReference>
<feature type="binding site" evidence="4">
    <location>
        <position position="115"/>
    </location>
    <ligand>
        <name>heme b</name>
        <dbReference type="ChEBI" id="CHEBI:60344"/>
    </ligand>
</feature>
<dbReference type="SUPFAM" id="SSF48613">
    <property type="entry name" value="Heme oxygenase-like"/>
    <property type="match status" value="1"/>
</dbReference>
<keyword evidence="1 4" id="KW-0349">Heme</keyword>
<dbReference type="PANTHER" id="PTHR10720:SF0">
    <property type="entry name" value="HEME OXYGENASE"/>
    <property type="match status" value="1"/>
</dbReference>
<comment type="caution">
    <text evidence="6">The sequence shown here is derived from an EMBL/GenBank/DDBJ whole genome shotgun (WGS) entry which is preliminary data.</text>
</comment>
<evidence type="ECO:0000313" key="6">
    <source>
        <dbReference type="EMBL" id="MBM9459400.1"/>
    </source>
</evidence>
<dbReference type="GO" id="GO:0020037">
    <property type="term" value="F:heme binding"/>
    <property type="evidence" value="ECO:0007669"/>
    <property type="project" value="TreeGrafter"/>
</dbReference>
<evidence type="ECO:0000256" key="4">
    <source>
        <dbReference type="PIRSR" id="PIRSR000343-1"/>
    </source>
</evidence>
<gene>
    <name evidence="6" type="ORF">JK386_05760</name>
</gene>
<dbReference type="Pfam" id="PF01126">
    <property type="entry name" value="Heme_oxygenase"/>
    <property type="match status" value="1"/>
</dbReference>
<evidence type="ECO:0000256" key="2">
    <source>
        <dbReference type="ARBA" id="ARBA00022723"/>
    </source>
</evidence>
<evidence type="ECO:0000256" key="5">
    <source>
        <dbReference type="PIRSR" id="PIRSR000343-2"/>
    </source>
</evidence>
<dbReference type="GO" id="GO:0006979">
    <property type="term" value="P:response to oxidative stress"/>
    <property type="evidence" value="ECO:0007669"/>
    <property type="project" value="TreeGrafter"/>
</dbReference>
<evidence type="ECO:0000256" key="1">
    <source>
        <dbReference type="ARBA" id="ARBA00022617"/>
    </source>
</evidence>
<dbReference type="Proteomes" id="UP000663791">
    <property type="component" value="Unassembled WGS sequence"/>
</dbReference>
<keyword evidence="2 5" id="KW-0479">Metal-binding</keyword>
<name>A0A939BY00_9ACTN</name>
<dbReference type="InterPro" id="IPR002051">
    <property type="entry name" value="Haem_Oase"/>
</dbReference>
<dbReference type="GO" id="GO:0046872">
    <property type="term" value="F:metal ion binding"/>
    <property type="evidence" value="ECO:0007669"/>
    <property type="project" value="UniProtKB-KW"/>
</dbReference>
<dbReference type="Gene3D" id="1.20.910.10">
    <property type="entry name" value="Heme oxygenase-like"/>
    <property type="match status" value="1"/>
</dbReference>
<protein>
    <submittedName>
        <fullName evidence="6">Biliverdin-producing heme oxygenase</fullName>
    </submittedName>
</protein>